<feature type="region of interest" description="Disordered" evidence="2">
    <location>
        <begin position="742"/>
        <end position="763"/>
    </location>
</feature>
<dbReference type="VEuPathDB" id="TrichDB:TVAGG3_0183530"/>
<reference evidence="3" key="1">
    <citation type="submission" date="2006-10" db="EMBL/GenBank/DDBJ databases">
        <authorList>
            <person name="Amadeo P."/>
            <person name="Zhao Q."/>
            <person name="Wortman J."/>
            <person name="Fraser-Liggett C."/>
            <person name="Carlton J."/>
        </authorList>
    </citation>
    <scope>NUCLEOTIDE SEQUENCE</scope>
    <source>
        <strain evidence="3">G3</strain>
    </source>
</reference>
<feature type="compositionally biased region" description="Polar residues" evidence="2">
    <location>
        <begin position="711"/>
        <end position="723"/>
    </location>
</feature>
<feature type="compositionally biased region" description="Basic and acidic residues" evidence="2">
    <location>
        <begin position="423"/>
        <end position="451"/>
    </location>
</feature>
<dbReference type="VEuPathDB" id="TrichDB:TVAG_287890"/>
<sequence length="859" mass="97569">MFPYNTRPKNKNTRKNLPKKTAAEQAKIEQLREKLLEECDFKNITNEQLVALQKNTTKRIETLITERNYVEARKYQELSSKIDHEARRRIDNTRLAPQKPVTFPKNSVEGKKLIKFDQETEKGILQMKQRHESLLNNFDQLWDSQIRNKYFQDSPQLASKKREYNQNARTMSKQDAKDLRDEIEELENQENMENSQNFECDYNSSREQMILKQRKEMQLYMSERKRARQAMLPSQPIMPDKSLNQAKAKLANRDLARTANPKEGPRIIAPDTTQRSQSKSRSSPMRPNSKLAPLPPAKPEVATQTDPVSDSELFDDDSNEGVETEDDIIQCGEETSKIMNSMLDETVSEVISEIQNDNNESKEKDFEDDGLLNNEELDKQTKDMISNLFNESYSGIISDITGNKKPVLSLGDAIKPVEAIAEPVKDNNEDADIFDKTKLESVTPVEEKPQEDTNNNKPEEKKPLEINLTDQVQEKISETSEKAEKGDEKPQEQPQQQEEQKKPLEINVTDQVQEKISETSEKAEKEEEKPQEQPEPAKPQEEPKKPLAINLTDQFQEKVAETEQKTEEAENVPPKQPSPEQKPALSIGISENVQQKLSEKKEEPQQENAQQKGALSINLTDQIQEKISDTEKKAEETENKPKEDTKSPQNSQKNQPKSISASSSASPLLSMYAFGSNDEQKPTSPNPLSMKLGNSNNQNSDQKQREITDISAPTQESGNNFDANINIEDNDKKLVKNNSEDTVGELPNLKRDENKGQHRTRSRKNNLISTSMSEDDLMAIIHPRPPEHVALQNAKLAQMATFSLKVVPSLEDDVQSVAMRAVDQCAIGAITFLALVEEITDEIAFQTIDEVCDTCIQKA</sequence>
<feature type="compositionally biased region" description="Basic and acidic residues" evidence="2">
    <location>
        <begin position="512"/>
        <end position="532"/>
    </location>
</feature>
<feature type="region of interest" description="Disordered" evidence="2">
    <location>
        <begin position="1"/>
        <end position="25"/>
    </location>
</feature>
<feature type="compositionally biased region" description="Basic and acidic residues" evidence="2">
    <location>
        <begin position="555"/>
        <end position="568"/>
    </location>
</feature>
<feature type="compositionally biased region" description="Basic and acidic residues" evidence="2">
    <location>
        <begin position="472"/>
        <end position="491"/>
    </location>
</feature>
<dbReference type="SMR" id="A2ER56"/>
<dbReference type="Proteomes" id="UP000001542">
    <property type="component" value="Unassembled WGS sequence"/>
</dbReference>
<evidence type="ECO:0000256" key="2">
    <source>
        <dbReference type="SAM" id="MobiDB-lite"/>
    </source>
</evidence>
<feature type="region of interest" description="Disordered" evidence="2">
    <location>
        <begin position="418"/>
        <end position="728"/>
    </location>
</feature>
<feature type="compositionally biased region" description="Polar residues" evidence="2">
    <location>
        <begin position="647"/>
        <end position="657"/>
    </location>
</feature>
<gene>
    <name evidence="3" type="ORF">TVAG_287890</name>
</gene>
<dbReference type="InParanoid" id="A2ER56"/>
<dbReference type="RefSeq" id="XP_001317098.1">
    <property type="nucleotide sequence ID" value="XM_001317063.1"/>
</dbReference>
<evidence type="ECO:0000313" key="4">
    <source>
        <dbReference type="Proteomes" id="UP000001542"/>
    </source>
</evidence>
<keyword evidence="1" id="KW-0175">Coiled coil</keyword>
<accession>A2ER56</accession>
<protein>
    <submittedName>
        <fullName evidence="3">Uncharacterized protein</fullName>
    </submittedName>
</protein>
<evidence type="ECO:0000256" key="1">
    <source>
        <dbReference type="SAM" id="Coils"/>
    </source>
</evidence>
<feature type="coiled-coil region" evidence="1">
    <location>
        <begin position="169"/>
        <end position="196"/>
    </location>
</feature>
<name>A2ER56_TRIV3</name>
<evidence type="ECO:0000313" key="3">
    <source>
        <dbReference type="EMBL" id="EAY04875.1"/>
    </source>
</evidence>
<feature type="region of interest" description="Disordered" evidence="2">
    <location>
        <begin position="253"/>
        <end position="326"/>
    </location>
</feature>
<feature type="compositionally biased region" description="Low complexity" evidence="2">
    <location>
        <begin position="272"/>
        <end position="283"/>
    </location>
</feature>
<feature type="compositionally biased region" description="Basic and acidic residues" evidence="2">
    <location>
        <begin position="623"/>
        <end position="646"/>
    </location>
</feature>
<dbReference type="EMBL" id="DS113463">
    <property type="protein sequence ID" value="EAY04875.1"/>
    <property type="molecule type" value="Genomic_DNA"/>
</dbReference>
<feature type="compositionally biased region" description="Basic residues" evidence="2">
    <location>
        <begin position="8"/>
        <end position="18"/>
    </location>
</feature>
<organism evidence="3 4">
    <name type="scientific">Trichomonas vaginalis (strain ATCC PRA-98 / G3)</name>
    <dbReference type="NCBI Taxonomy" id="412133"/>
    <lineage>
        <taxon>Eukaryota</taxon>
        <taxon>Metamonada</taxon>
        <taxon>Parabasalia</taxon>
        <taxon>Trichomonadida</taxon>
        <taxon>Trichomonadidae</taxon>
        <taxon>Trichomonas</taxon>
    </lineage>
</organism>
<feature type="compositionally biased region" description="Polar residues" evidence="2">
    <location>
        <begin position="682"/>
        <end position="701"/>
    </location>
</feature>
<dbReference type="KEGG" id="tva:4762736"/>
<feature type="compositionally biased region" description="Low complexity" evidence="2">
    <location>
        <begin position="658"/>
        <end position="670"/>
    </location>
</feature>
<reference evidence="3" key="2">
    <citation type="journal article" date="2007" name="Science">
        <title>Draft genome sequence of the sexually transmitted pathogen Trichomonas vaginalis.</title>
        <authorList>
            <person name="Carlton J.M."/>
            <person name="Hirt R.P."/>
            <person name="Silva J.C."/>
            <person name="Delcher A.L."/>
            <person name="Schatz M."/>
            <person name="Zhao Q."/>
            <person name="Wortman J.R."/>
            <person name="Bidwell S.L."/>
            <person name="Alsmark U.C.M."/>
            <person name="Besteiro S."/>
            <person name="Sicheritz-Ponten T."/>
            <person name="Noel C.J."/>
            <person name="Dacks J.B."/>
            <person name="Foster P.G."/>
            <person name="Simillion C."/>
            <person name="Van de Peer Y."/>
            <person name="Miranda-Saavedra D."/>
            <person name="Barton G.J."/>
            <person name="Westrop G.D."/>
            <person name="Mueller S."/>
            <person name="Dessi D."/>
            <person name="Fiori P.L."/>
            <person name="Ren Q."/>
            <person name="Paulsen I."/>
            <person name="Zhang H."/>
            <person name="Bastida-Corcuera F.D."/>
            <person name="Simoes-Barbosa A."/>
            <person name="Brown M.T."/>
            <person name="Hayes R.D."/>
            <person name="Mukherjee M."/>
            <person name="Okumura C.Y."/>
            <person name="Schneider R."/>
            <person name="Smith A.J."/>
            <person name="Vanacova S."/>
            <person name="Villalvazo M."/>
            <person name="Haas B.J."/>
            <person name="Pertea M."/>
            <person name="Feldblyum T.V."/>
            <person name="Utterback T.R."/>
            <person name="Shu C.L."/>
            <person name="Osoegawa K."/>
            <person name="de Jong P.J."/>
            <person name="Hrdy I."/>
            <person name="Horvathova L."/>
            <person name="Zubacova Z."/>
            <person name="Dolezal P."/>
            <person name="Malik S.B."/>
            <person name="Logsdon J.M. Jr."/>
            <person name="Henze K."/>
            <person name="Gupta A."/>
            <person name="Wang C.C."/>
            <person name="Dunne R.L."/>
            <person name="Upcroft J.A."/>
            <person name="Upcroft P."/>
            <person name="White O."/>
            <person name="Salzberg S.L."/>
            <person name="Tang P."/>
            <person name="Chiu C.-H."/>
            <person name="Lee Y.-S."/>
            <person name="Embley T.M."/>
            <person name="Coombs G.H."/>
            <person name="Mottram J.C."/>
            <person name="Tachezy J."/>
            <person name="Fraser-Liggett C.M."/>
            <person name="Johnson P.J."/>
        </authorList>
    </citation>
    <scope>NUCLEOTIDE SEQUENCE [LARGE SCALE GENOMIC DNA]</scope>
    <source>
        <strain evidence="3">G3</strain>
    </source>
</reference>
<proteinExistence type="predicted"/>
<feature type="compositionally biased region" description="Polar residues" evidence="2">
    <location>
        <begin position="606"/>
        <end position="622"/>
    </location>
</feature>
<keyword evidence="4" id="KW-1185">Reference proteome</keyword>
<dbReference type="AlphaFoldDB" id="A2ER56"/>
<feature type="compositionally biased region" description="Acidic residues" evidence="2">
    <location>
        <begin position="312"/>
        <end position="326"/>
    </location>
</feature>